<protein>
    <submittedName>
        <fullName evidence="5">PPE family protein</fullName>
    </submittedName>
</protein>
<dbReference type="Pfam" id="PF00823">
    <property type="entry name" value="PPE"/>
    <property type="match status" value="1"/>
</dbReference>
<dbReference type="InterPro" id="IPR038332">
    <property type="entry name" value="PPE_sf"/>
</dbReference>
<dbReference type="AlphaFoldDB" id="X8DGL5"/>
<dbReference type="Proteomes" id="UP000023351">
    <property type="component" value="Unassembled WGS sequence"/>
</dbReference>
<comment type="caution">
    <text evidence="5">The sequence shown here is derived from an EMBL/GenBank/DDBJ whole genome shotgun (WGS) entry which is preliminary data.</text>
</comment>
<keyword evidence="3" id="KW-0472">Membrane</keyword>
<dbReference type="EMBL" id="JAOJ01000003">
    <property type="protein sequence ID" value="EUA66848.1"/>
    <property type="molecule type" value="Genomic_DNA"/>
</dbReference>
<feature type="compositionally biased region" description="Low complexity" evidence="2">
    <location>
        <begin position="184"/>
        <end position="193"/>
    </location>
</feature>
<feature type="region of interest" description="Disordered" evidence="2">
    <location>
        <begin position="170"/>
        <end position="199"/>
    </location>
</feature>
<evidence type="ECO:0000313" key="6">
    <source>
        <dbReference type="Proteomes" id="UP000023351"/>
    </source>
</evidence>
<feature type="transmembrane region" description="Helical" evidence="3">
    <location>
        <begin position="273"/>
        <end position="295"/>
    </location>
</feature>
<keyword evidence="3" id="KW-0812">Transmembrane</keyword>
<name>X8DGL5_9MYCO</name>
<sequence>MTAPVWMAAPPEVHSALLSSGPGPGSLFAAADAWRSLSTEYSSAANELTTTLGSVRAGVWDGASAEQYQTAHVPYLSWLHETSAVSAGVAAQTETAATAYSEALATMPTLGELAANHATHGALVATNFFGINTIPIAVNEADYIRMWIQAATVMSTYQAVSGSSVAAAPPTSPAPPVLSPESGAAARTAAQDATKPPPIVPDPNDPIEMLLKNSQHFLSMYRALKGLITDPVGTIVRIIIDFSTNPAAAIVTWTPLFYVFAYAATFAVMGTPIYAAIMGPAAGISIPLAITLASLSQMPEAPPVDAPAETVPARIDQPHAVAMGGAPAATASTAVPTPTTTSPATPGAAPAPTPPPAGAEGLGYAVRGDGPGFGFGPTIGASTGATAHAPSSAVSAAAALACNPATGKSRRRRRRTIEDRGYRHEYATMDDHTPPGPKIRSLLWPPVPARGGWASPEFTPRQPRSKPPGFPPWTGMPRTGPSRCCREPGTLPMMTADVLNQLTWVSRRGASQGGR</sequence>
<feature type="region of interest" description="Disordered" evidence="2">
    <location>
        <begin position="326"/>
        <end position="365"/>
    </location>
</feature>
<evidence type="ECO:0000256" key="2">
    <source>
        <dbReference type="SAM" id="MobiDB-lite"/>
    </source>
</evidence>
<gene>
    <name evidence="5" type="ORF">I540_5661</name>
</gene>
<dbReference type="InterPro" id="IPR000030">
    <property type="entry name" value="PPE_dom"/>
</dbReference>
<feature type="transmembrane region" description="Helical" evidence="3">
    <location>
        <begin position="247"/>
        <end position="267"/>
    </location>
</feature>
<evidence type="ECO:0000256" key="1">
    <source>
        <dbReference type="ARBA" id="ARBA00010652"/>
    </source>
</evidence>
<feature type="domain" description="PPE" evidence="4">
    <location>
        <begin position="6"/>
        <end position="168"/>
    </location>
</feature>
<comment type="similarity">
    <text evidence="1">Belongs to the mycobacterial PPE family.</text>
</comment>
<dbReference type="PATRIC" id="fig|1299321.3.peg.5481"/>
<dbReference type="PANTHER" id="PTHR46766:SF1">
    <property type="entry name" value="GLUTAMINE-RICH PROTEIN 2"/>
    <property type="match status" value="1"/>
</dbReference>
<reference evidence="5 6" key="1">
    <citation type="submission" date="2013-12" db="EMBL/GenBank/DDBJ databases">
        <authorList>
            <person name="Zelazny A."/>
            <person name="Olivier K."/>
            <person name="Holland S."/>
            <person name="Lenaerts A."/>
            <person name="Ordway D."/>
            <person name="DeGroote M.A."/>
            <person name="Parker T."/>
            <person name="Sizemore C."/>
            <person name="Tallon L.J."/>
            <person name="Sadzewicz L.K."/>
            <person name="Sengamalay N."/>
            <person name="Fraser C.M."/>
            <person name="Hine E."/>
            <person name="Shefchek K.A."/>
            <person name="Das S.P."/>
            <person name="Tettelin H."/>
        </authorList>
    </citation>
    <scope>NUCLEOTIDE SEQUENCE [LARGE SCALE GENOMIC DNA]</scope>
    <source>
        <strain evidence="5 6">1513</strain>
    </source>
</reference>
<dbReference type="FunFam" id="1.20.1260.20:FF:000001">
    <property type="entry name" value="PPE family protein PPE41"/>
    <property type="match status" value="1"/>
</dbReference>
<dbReference type="GO" id="GO:0052572">
    <property type="term" value="P:response to host immune response"/>
    <property type="evidence" value="ECO:0007669"/>
    <property type="project" value="TreeGrafter"/>
</dbReference>
<organism evidence="5 6">
    <name type="scientific">Mycobacteroides abscessus subsp. bolletii 1513</name>
    <dbReference type="NCBI Taxonomy" id="1299321"/>
    <lineage>
        <taxon>Bacteria</taxon>
        <taxon>Bacillati</taxon>
        <taxon>Actinomycetota</taxon>
        <taxon>Actinomycetes</taxon>
        <taxon>Mycobacteriales</taxon>
        <taxon>Mycobacteriaceae</taxon>
        <taxon>Mycobacteroides</taxon>
        <taxon>Mycobacteroides abscessus</taxon>
    </lineage>
</organism>
<dbReference type="Gene3D" id="1.20.1260.20">
    <property type="entry name" value="PPE superfamily"/>
    <property type="match status" value="1"/>
</dbReference>
<proteinExistence type="inferred from homology"/>
<feature type="region of interest" description="Disordered" evidence="2">
    <location>
        <begin position="454"/>
        <end position="490"/>
    </location>
</feature>
<evidence type="ECO:0000256" key="3">
    <source>
        <dbReference type="SAM" id="Phobius"/>
    </source>
</evidence>
<dbReference type="PANTHER" id="PTHR46766">
    <property type="entry name" value="GLUTAMINE-RICH PROTEIN 2"/>
    <property type="match status" value="1"/>
</dbReference>
<evidence type="ECO:0000313" key="5">
    <source>
        <dbReference type="EMBL" id="EUA66848.1"/>
    </source>
</evidence>
<keyword evidence="3" id="KW-1133">Transmembrane helix</keyword>
<evidence type="ECO:0000259" key="4">
    <source>
        <dbReference type="Pfam" id="PF00823"/>
    </source>
</evidence>
<accession>X8DGL5</accession>
<feature type="compositionally biased region" description="Low complexity" evidence="2">
    <location>
        <begin position="326"/>
        <end position="348"/>
    </location>
</feature>
<dbReference type="SUPFAM" id="SSF140459">
    <property type="entry name" value="PE/PPE dimer-like"/>
    <property type="match status" value="1"/>
</dbReference>